<feature type="transmembrane region" description="Helical" evidence="9">
    <location>
        <begin position="286"/>
        <end position="307"/>
    </location>
</feature>
<name>A0A875RZ66_EENNA</name>
<keyword evidence="12" id="KW-1185">Reference proteome</keyword>
<comment type="similarity">
    <text evidence="2 8">Belongs to the major facilitator superfamily. Sugar transporter (TC 2.A.1.1) family.</text>
</comment>
<dbReference type="Gene3D" id="1.20.1250.20">
    <property type="entry name" value="MFS general substrate transporter like domains"/>
    <property type="match status" value="1"/>
</dbReference>
<dbReference type="SUPFAM" id="SSF103473">
    <property type="entry name" value="MFS general substrate transporter"/>
    <property type="match status" value="1"/>
</dbReference>
<feature type="transmembrane region" description="Helical" evidence="9">
    <location>
        <begin position="157"/>
        <end position="179"/>
    </location>
</feature>
<feature type="transmembrane region" description="Helical" evidence="9">
    <location>
        <begin position="250"/>
        <end position="274"/>
    </location>
</feature>
<dbReference type="FunFam" id="1.20.1250.20:FF:000073">
    <property type="entry name" value="MFS myo-inositol transporter, putative"/>
    <property type="match status" value="1"/>
</dbReference>
<dbReference type="OrthoDB" id="5290825at2759"/>
<dbReference type="AlphaFoldDB" id="A0A875RZ66"/>
<accession>A0A875RZ66</accession>
<dbReference type="GO" id="GO:0005366">
    <property type="term" value="F:myo-inositol:proton symporter activity"/>
    <property type="evidence" value="ECO:0007669"/>
    <property type="project" value="TreeGrafter"/>
</dbReference>
<dbReference type="RefSeq" id="XP_038776524.1">
    <property type="nucleotide sequence ID" value="XM_038920596.1"/>
</dbReference>
<dbReference type="GeneID" id="62193664"/>
<comment type="subcellular location">
    <subcellularLocation>
        <location evidence="1">Membrane</location>
        <topology evidence="1">Multi-pass membrane protein</topology>
    </subcellularLocation>
</comment>
<dbReference type="PANTHER" id="PTHR48020">
    <property type="entry name" value="PROTON MYO-INOSITOL COTRANSPORTER"/>
    <property type="match status" value="1"/>
</dbReference>
<evidence type="ECO:0000256" key="6">
    <source>
        <dbReference type="ARBA" id="ARBA00023136"/>
    </source>
</evidence>
<dbReference type="PANTHER" id="PTHR48020:SF12">
    <property type="entry name" value="PROTON MYO-INOSITOL COTRANSPORTER"/>
    <property type="match status" value="1"/>
</dbReference>
<evidence type="ECO:0000256" key="2">
    <source>
        <dbReference type="ARBA" id="ARBA00010992"/>
    </source>
</evidence>
<dbReference type="GO" id="GO:0016020">
    <property type="term" value="C:membrane"/>
    <property type="evidence" value="ECO:0007669"/>
    <property type="project" value="UniProtKB-SubCell"/>
</dbReference>
<reference evidence="11" key="1">
    <citation type="submission" date="2020-10" db="EMBL/GenBank/DDBJ databases">
        <authorList>
            <person name="Roach M.J.R."/>
        </authorList>
    </citation>
    <scope>NUCLEOTIDE SEQUENCE</scope>
    <source>
        <strain evidence="11">CBS 1945</strain>
    </source>
</reference>
<sequence>MLTFVASISGFVFGFDTGYISSVLVMIGKDLDGRYLTIEEKEWISSSTSLGAFFASLFAGIMADTLGRKPSVMLCDLLFAVGALIQFFCGHISWMIAGRFIMGCGVGIGSLTAPLYISELSPSKFRGRLVTINCLAITGGQLIAYAVGAGFSHTTSGWRYTVALSLVPCILQFISLLFLPDTPRFMIMKKRYSDAFSVLRRVYPSSSNDLIEANIKELSDLNSSVPGNSTWRKIVNGNRMLFLVPSNRRALFIGCSLQAVQQFVGFNAIMYFSGTIFEMLGYRNSISVSCVIAGTNFIFTVVSLFAIDKVGRRNILLITMPFLFSTQLLSAFSFKHLNIDVTTNKADTLSGWDYMVMLALIGFVASYATGLGNVPWQQSELFPQSVRGLGSSFTTGTNWFGSMVVSASFLTLMRWLTPSGTFLLFASVTAISFVVIYFTYPELGALQLEEVEQLLSDGYNVTKSIKLHEARK</sequence>
<feature type="transmembrane region" description="Helical" evidence="9">
    <location>
        <begin position="422"/>
        <end position="440"/>
    </location>
</feature>
<comment type="catalytic activity">
    <reaction evidence="7">
        <text>myo-inositol(out) + H(+)(out) = myo-inositol(in) + H(+)(in)</text>
        <dbReference type="Rhea" id="RHEA:60364"/>
        <dbReference type="ChEBI" id="CHEBI:15378"/>
        <dbReference type="ChEBI" id="CHEBI:17268"/>
    </reaction>
</comment>
<dbReference type="NCBIfam" id="TIGR00879">
    <property type="entry name" value="SP"/>
    <property type="match status" value="1"/>
</dbReference>
<dbReference type="InterPro" id="IPR050814">
    <property type="entry name" value="Myo-inositol_Transporter"/>
</dbReference>
<dbReference type="InterPro" id="IPR005828">
    <property type="entry name" value="MFS_sugar_transport-like"/>
</dbReference>
<evidence type="ECO:0000256" key="4">
    <source>
        <dbReference type="ARBA" id="ARBA00022692"/>
    </source>
</evidence>
<evidence type="ECO:0000313" key="12">
    <source>
        <dbReference type="Proteomes" id="UP000662931"/>
    </source>
</evidence>
<dbReference type="GO" id="GO:1904679">
    <property type="term" value="P:myo-inositol import across plasma membrane"/>
    <property type="evidence" value="ECO:0007669"/>
    <property type="project" value="TreeGrafter"/>
</dbReference>
<dbReference type="EMBL" id="CP064812">
    <property type="protein sequence ID" value="QPG72959.1"/>
    <property type="molecule type" value="Genomic_DNA"/>
</dbReference>
<dbReference type="InterPro" id="IPR003663">
    <property type="entry name" value="Sugar/inositol_transpt"/>
</dbReference>
<keyword evidence="3 8" id="KW-0813">Transport</keyword>
<evidence type="ECO:0000256" key="8">
    <source>
        <dbReference type="RuleBase" id="RU003346"/>
    </source>
</evidence>
<keyword evidence="4 9" id="KW-0812">Transmembrane</keyword>
<keyword evidence="5 9" id="KW-1133">Transmembrane helix</keyword>
<feature type="transmembrane region" description="Helical" evidence="9">
    <location>
        <begin position="74"/>
        <end position="94"/>
    </location>
</feature>
<keyword evidence="6 9" id="KW-0472">Membrane</keyword>
<gene>
    <name evidence="11" type="ORF">FOA43_000263</name>
</gene>
<dbReference type="InterPro" id="IPR020846">
    <property type="entry name" value="MFS_dom"/>
</dbReference>
<evidence type="ECO:0000259" key="10">
    <source>
        <dbReference type="PROSITE" id="PS50850"/>
    </source>
</evidence>
<feature type="domain" description="Major facilitator superfamily (MFS) profile" evidence="10">
    <location>
        <begin position="2"/>
        <end position="444"/>
    </location>
</feature>
<organism evidence="11 12">
    <name type="scientific">Eeniella nana</name>
    <name type="common">Yeast</name>
    <name type="synonym">Brettanomyces nanus</name>
    <dbReference type="NCBI Taxonomy" id="13502"/>
    <lineage>
        <taxon>Eukaryota</taxon>
        <taxon>Fungi</taxon>
        <taxon>Dikarya</taxon>
        <taxon>Ascomycota</taxon>
        <taxon>Saccharomycotina</taxon>
        <taxon>Pichiomycetes</taxon>
        <taxon>Pichiales</taxon>
        <taxon>Pichiaceae</taxon>
        <taxon>Brettanomyces</taxon>
    </lineage>
</organism>
<protein>
    <recommendedName>
        <fullName evidence="10">Major facilitator superfamily (MFS) profile domain-containing protein</fullName>
    </recommendedName>
</protein>
<dbReference type="Proteomes" id="UP000662931">
    <property type="component" value="Chromosome 1"/>
</dbReference>
<evidence type="ECO:0000256" key="3">
    <source>
        <dbReference type="ARBA" id="ARBA00022448"/>
    </source>
</evidence>
<feature type="transmembrane region" description="Helical" evidence="9">
    <location>
        <begin position="43"/>
        <end position="62"/>
    </location>
</feature>
<evidence type="ECO:0000256" key="1">
    <source>
        <dbReference type="ARBA" id="ARBA00004141"/>
    </source>
</evidence>
<dbReference type="Pfam" id="PF00083">
    <property type="entry name" value="Sugar_tr"/>
    <property type="match status" value="1"/>
</dbReference>
<dbReference type="PRINTS" id="PR00171">
    <property type="entry name" value="SUGRTRNSPORT"/>
</dbReference>
<evidence type="ECO:0000256" key="9">
    <source>
        <dbReference type="SAM" id="Phobius"/>
    </source>
</evidence>
<dbReference type="InterPro" id="IPR005829">
    <property type="entry name" value="Sugar_transporter_CS"/>
</dbReference>
<dbReference type="InterPro" id="IPR036259">
    <property type="entry name" value="MFS_trans_sf"/>
</dbReference>
<evidence type="ECO:0000256" key="7">
    <source>
        <dbReference type="ARBA" id="ARBA00049119"/>
    </source>
</evidence>
<feature type="transmembrane region" description="Helical" evidence="9">
    <location>
        <begin position="129"/>
        <end position="151"/>
    </location>
</feature>
<evidence type="ECO:0000313" key="11">
    <source>
        <dbReference type="EMBL" id="QPG72959.1"/>
    </source>
</evidence>
<dbReference type="PROSITE" id="PS50850">
    <property type="entry name" value="MFS"/>
    <property type="match status" value="1"/>
</dbReference>
<proteinExistence type="inferred from homology"/>
<dbReference type="PROSITE" id="PS00216">
    <property type="entry name" value="SUGAR_TRANSPORT_1"/>
    <property type="match status" value="1"/>
</dbReference>
<feature type="transmembrane region" description="Helical" evidence="9">
    <location>
        <begin position="354"/>
        <end position="376"/>
    </location>
</feature>
<dbReference type="KEGG" id="bnn:FOA43_000263"/>
<feature type="transmembrane region" description="Helical" evidence="9">
    <location>
        <begin position="100"/>
        <end position="117"/>
    </location>
</feature>
<evidence type="ECO:0000256" key="5">
    <source>
        <dbReference type="ARBA" id="ARBA00022989"/>
    </source>
</evidence>
<feature type="transmembrane region" description="Helical" evidence="9">
    <location>
        <begin position="314"/>
        <end position="334"/>
    </location>
</feature>
<feature type="transmembrane region" description="Helical" evidence="9">
    <location>
        <begin position="397"/>
        <end position="416"/>
    </location>
</feature>